<evidence type="ECO:0000256" key="1">
    <source>
        <dbReference type="ARBA" id="ARBA00022561"/>
    </source>
</evidence>
<feature type="region of interest" description="Disordered" evidence="16">
    <location>
        <begin position="136"/>
        <end position="192"/>
    </location>
</feature>
<organism evidence="17 18">
    <name type="scientific">Pigeon adenovirus 1</name>
    <dbReference type="NCBI Taxonomy" id="764030"/>
    <lineage>
        <taxon>Viruses</taxon>
        <taxon>Varidnaviria</taxon>
        <taxon>Bamfordvirae</taxon>
        <taxon>Preplasmiviricota</taxon>
        <taxon>Polisuviricotina</taxon>
        <taxon>Pharingeaviricetes</taxon>
        <taxon>Rowavirales</taxon>
        <taxon>Adenoviridae</taxon>
        <taxon>Aviadenovirus</taxon>
        <taxon>Aviadenovirus columbae</taxon>
        <taxon>Pigeon aviadenovirus A</taxon>
    </lineage>
</organism>
<evidence type="ECO:0000256" key="10">
    <source>
        <dbReference type="ARBA" id="ARBA00022952"/>
    </source>
</evidence>
<evidence type="ECO:0000256" key="5">
    <source>
        <dbReference type="ARBA" id="ARBA00022612"/>
    </source>
</evidence>
<keyword evidence="10" id="KW-1177">Microtubular inwards viral transport</keyword>
<feature type="compositionally biased region" description="Basic residues" evidence="16">
    <location>
        <begin position="182"/>
        <end position="191"/>
    </location>
</feature>
<keyword evidence="7" id="KW-0946">Virion</keyword>
<feature type="compositionally biased region" description="Low complexity" evidence="16">
    <location>
        <begin position="136"/>
        <end position="147"/>
    </location>
</feature>
<keyword evidence="15" id="KW-1160">Virus entry into host cell</keyword>
<gene>
    <name evidence="17" type="primary">pVI</name>
</gene>
<keyword evidence="5" id="KW-1188">Viral release from host cell</keyword>
<evidence type="ECO:0000313" key="18">
    <source>
        <dbReference type="Proteomes" id="UP000098205"/>
    </source>
</evidence>
<reference evidence="17 18" key="3">
    <citation type="journal article" date="2014" name="Virology">
        <title>Complete genome sequences of pigeon adenovirus 1 and duck adenovirus 2 extend the number of species within the genus Aviadenovirus.</title>
        <authorList>
            <person name="Marek A."/>
            <person name="Kajan G.L."/>
            <person name="Kosiol C."/>
            <person name="Harrach B."/>
            <person name="Schlotterer C."/>
            <person name="Hess M."/>
        </authorList>
    </citation>
    <scope>NUCLEOTIDE SEQUENCE [LARGE SCALE GENOMIC DNA]</scope>
    <source>
        <strain evidence="17 18">IDA4</strain>
    </source>
</reference>
<keyword evidence="3" id="KW-0945">Host-virus interaction</keyword>
<dbReference type="OrthoDB" id="13512at10239"/>
<keyword evidence="13" id="KW-1015">Disulfide bond</keyword>
<reference evidence="17 18" key="1">
    <citation type="journal article" date="1998" name="Avian Pathol.">
        <title>Growth analysis of adenoviruses isolated from pigeons in chicken cells and serological characterization of the isolates.</title>
        <authorList>
            <person name="Hess M."/>
            <person name="Prusas C."/>
            <person name="Monreal G."/>
        </authorList>
    </citation>
    <scope>NUCLEOTIDE SEQUENCE [LARGE SCALE GENOMIC DNA]</scope>
    <source>
        <strain evidence="17 18">IDA4</strain>
    </source>
</reference>
<dbReference type="GeneID" id="19831564"/>
<keyword evidence="4" id="KW-1162">Viral penetration into host cytoplasm</keyword>
<keyword evidence="2" id="KW-1048">Host nucleus</keyword>
<keyword evidence="6" id="KW-0832">Ubl conjugation</keyword>
<dbReference type="GO" id="GO:0019028">
    <property type="term" value="C:viral capsid"/>
    <property type="evidence" value="ECO:0007669"/>
    <property type="project" value="UniProtKB-KW"/>
</dbReference>
<evidence type="ECO:0000256" key="7">
    <source>
        <dbReference type="ARBA" id="ARBA00022844"/>
    </source>
</evidence>
<evidence type="ECO:0000313" key="17">
    <source>
        <dbReference type="EMBL" id="CDO33903.1"/>
    </source>
</evidence>
<keyword evidence="8" id="KW-0426">Late protein</keyword>
<sequence>MDYSVLSPHVGTWALRDHHLGDASLRGGAINWGNVGSRLSSALSSTGRWLSNAGHRFVNSNTFQQIKKGFNDSGVVQNVANLAGETLNSLTEIGRLKLQQDIDKLRRRALGEDGGGAASQAELLALVQALQAQLAAGEQPPAGGPSAPMVPTTRPMPEMVTPVGGPRPVTLDLPPGGERPPAAKRRRKRPAYWRDRLSTLSGTGVATSSRRLCY</sequence>
<dbReference type="GO" id="GO:0043657">
    <property type="term" value="C:host cell"/>
    <property type="evidence" value="ECO:0007669"/>
    <property type="project" value="GOC"/>
</dbReference>
<evidence type="ECO:0000256" key="14">
    <source>
        <dbReference type="ARBA" id="ARBA00023200"/>
    </source>
</evidence>
<keyword evidence="18" id="KW-1185">Reference proteome</keyword>
<keyword evidence="12" id="KW-1176">Cytoplasmic inwards viral transport</keyword>
<evidence type="ECO:0000256" key="16">
    <source>
        <dbReference type="SAM" id="MobiDB-lite"/>
    </source>
</evidence>
<protein>
    <submittedName>
        <fullName evidence="17">Capsid protein pVI</fullName>
    </submittedName>
</protein>
<keyword evidence="9" id="KW-0118">Viral capsid assembly</keyword>
<evidence type="ECO:0000256" key="13">
    <source>
        <dbReference type="ARBA" id="ARBA00023157"/>
    </source>
</evidence>
<proteinExistence type="predicted"/>
<dbReference type="RefSeq" id="YP_009047101.1">
    <property type="nucleotide sequence ID" value="NC_024474.1"/>
</dbReference>
<dbReference type="GO" id="GO:0039664">
    <property type="term" value="P:lysis of host organelle involved in viral entry into host cell"/>
    <property type="evidence" value="ECO:0007669"/>
    <property type="project" value="UniProtKB-KW"/>
</dbReference>
<evidence type="ECO:0000256" key="15">
    <source>
        <dbReference type="ARBA" id="ARBA00023296"/>
    </source>
</evidence>
<accession>X5M4W5</accession>
<evidence type="ECO:0000256" key="12">
    <source>
        <dbReference type="ARBA" id="ARBA00023120"/>
    </source>
</evidence>
<name>X5M4W5_9ADEN</name>
<evidence type="ECO:0000256" key="3">
    <source>
        <dbReference type="ARBA" id="ARBA00022581"/>
    </source>
</evidence>
<evidence type="ECO:0000256" key="4">
    <source>
        <dbReference type="ARBA" id="ARBA00022595"/>
    </source>
</evidence>
<keyword evidence="11" id="KW-1174">Viral penetration via lysis of host organellar membrane</keyword>
<evidence type="ECO:0000256" key="8">
    <source>
        <dbReference type="ARBA" id="ARBA00022921"/>
    </source>
</evidence>
<dbReference type="EMBL" id="FN824512">
    <property type="protein sequence ID" value="CDO33903.1"/>
    <property type="molecule type" value="Genomic_DNA"/>
</dbReference>
<reference evidence="17 18" key="2">
    <citation type="journal article" date="2010" name="J. Virol. Methods">
        <title>Classification of fowl adenoviruses by use of phylogenetic analysis and high-resolution melting-curve analysis of the hexon L1 gene region.</title>
        <authorList>
            <person name="Marek A."/>
            <person name="Gunes A."/>
            <person name="Schulz E."/>
            <person name="Hess M."/>
        </authorList>
    </citation>
    <scope>NUCLEOTIDE SEQUENCE [LARGE SCALE GENOMIC DNA]</scope>
    <source>
        <strain evidence="17 18">IDA4</strain>
    </source>
</reference>
<evidence type="ECO:0000256" key="2">
    <source>
        <dbReference type="ARBA" id="ARBA00022562"/>
    </source>
</evidence>
<evidence type="ECO:0000256" key="6">
    <source>
        <dbReference type="ARBA" id="ARBA00022843"/>
    </source>
</evidence>
<dbReference type="Proteomes" id="UP000098205">
    <property type="component" value="Segment"/>
</dbReference>
<dbReference type="InterPro" id="IPR004243">
    <property type="entry name" value="McpVI"/>
</dbReference>
<dbReference type="KEGG" id="vg:19831564"/>
<keyword evidence="14" id="KW-1035">Host cytoplasm</keyword>
<dbReference type="GO" id="GO:0075521">
    <property type="term" value="P:microtubule-dependent intracellular transport of viral material towards nucleus"/>
    <property type="evidence" value="ECO:0007669"/>
    <property type="project" value="UniProtKB-KW"/>
</dbReference>
<dbReference type="Pfam" id="PF02993">
    <property type="entry name" value="MCPVI"/>
    <property type="match status" value="1"/>
</dbReference>
<evidence type="ECO:0000256" key="9">
    <source>
        <dbReference type="ARBA" id="ARBA00022950"/>
    </source>
</evidence>
<evidence type="ECO:0000256" key="11">
    <source>
        <dbReference type="ARBA" id="ARBA00023099"/>
    </source>
</evidence>
<keyword evidence="1" id="KW-0167">Capsid protein</keyword>